<dbReference type="Gene3D" id="3.40.50.720">
    <property type="entry name" value="NAD(P)-binding Rossmann-like Domain"/>
    <property type="match status" value="1"/>
</dbReference>
<dbReference type="Pfam" id="PF08240">
    <property type="entry name" value="ADH_N"/>
    <property type="match status" value="1"/>
</dbReference>
<dbReference type="InterPro" id="IPR044626">
    <property type="entry name" value="AOR-like"/>
</dbReference>
<reference evidence="3 4" key="1">
    <citation type="journal article" date="2025" name="Microbiol. Resour. Announc.">
        <title>Draft genome sequences for Neonectria magnoliae and Neonectria punicea, canker pathogens of Liriodendron tulipifera and Acer saccharum in West Virginia.</title>
        <authorList>
            <person name="Petronek H.M."/>
            <person name="Kasson M.T."/>
            <person name="Metheny A.M."/>
            <person name="Stauder C.M."/>
            <person name="Lovett B."/>
            <person name="Lynch S.C."/>
            <person name="Garnas J.R."/>
            <person name="Kasson L.R."/>
            <person name="Stajich J.E."/>
        </authorList>
    </citation>
    <scope>NUCLEOTIDE SEQUENCE [LARGE SCALE GENOMIC DNA]</scope>
    <source>
        <strain evidence="3 4">NRRL 64653</strain>
    </source>
</reference>
<evidence type="ECO:0000256" key="1">
    <source>
        <dbReference type="ARBA" id="ARBA00023002"/>
    </source>
</evidence>
<feature type="domain" description="Enoyl reductase (ER)" evidence="2">
    <location>
        <begin position="16"/>
        <end position="363"/>
    </location>
</feature>
<dbReference type="SMART" id="SM00829">
    <property type="entry name" value="PKS_ER"/>
    <property type="match status" value="1"/>
</dbReference>
<evidence type="ECO:0000313" key="4">
    <source>
        <dbReference type="Proteomes" id="UP001498476"/>
    </source>
</evidence>
<dbReference type="Gene3D" id="3.90.180.10">
    <property type="entry name" value="Medium-chain alcohol dehydrogenases, catalytic domain"/>
    <property type="match status" value="1"/>
</dbReference>
<dbReference type="SUPFAM" id="SSF51735">
    <property type="entry name" value="NAD(P)-binding Rossmann-fold domains"/>
    <property type="match status" value="1"/>
</dbReference>
<keyword evidence="4" id="KW-1185">Reference proteome</keyword>
<gene>
    <name evidence="3" type="ORF">QQX98_005283</name>
</gene>
<dbReference type="InterPro" id="IPR020843">
    <property type="entry name" value="ER"/>
</dbReference>
<protein>
    <recommendedName>
        <fullName evidence="2">Enoyl reductase (ER) domain-containing protein</fullName>
    </recommendedName>
</protein>
<dbReference type="InterPro" id="IPR013154">
    <property type="entry name" value="ADH-like_N"/>
</dbReference>
<dbReference type="SUPFAM" id="SSF50129">
    <property type="entry name" value="GroES-like"/>
    <property type="match status" value="1"/>
</dbReference>
<dbReference type="EMBL" id="JAZAVJ010000070">
    <property type="protein sequence ID" value="KAK7416338.1"/>
    <property type="molecule type" value="Genomic_DNA"/>
</dbReference>
<dbReference type="PANTHER" id="PTHR44573:SF1">
    <property type="entry name" value="NADPH-DEPENDENT ALKENAL_ONE OXIDOREDUCTASE, CHLOROPLASTIC"/>
    <property type="match status" value="1"/>
</dbReference>
<sequence length="368" mass="40121">MTDIPPTMRSLVAPKKCDPAEYDVVDMPTPTITTPQQVLVRVRAAAINSGDMNFVSNPLGLMGKLEYPIKIGIEGAGIVAAVGSGVKNLKIGDEVYGFTMDKPMPRIMQAGFVSEYVTVEERFLVHKPAHVSFEEAASFPGLVITALQTIRRGLQLRGQEFLEGQTVFIPGALSGSGSLAVQVARNVFGASKIISTVSTPKMPLVEQYLPGMVDQLVDYQKEDVSAVVGKGTVDFAVNTQWTTFNECLAVLKPDSGTLVSISTIPTKETLRTLLGDRMRTWLGWLVGMAQLWYRWKLRGTAIKYEFVSGSPNIREDMEAAGEIVARGKIKAVMTVVELEDVDELRRACGLVAKGKSWVGRLVVRVAKE</sequence>
<dbReference type="Pfam" id="PF13602">
    <property type="entry name" value="ADH_zinc_N_2"/>
    <property type="match status" value="1"/>
</dbReference>
<name>A0ABR1H5G0_9HYPO</name>
<keyword evidence="1" id="KW-0560">Oxidoreductase</keyword>
<evidence type="ECO:0000259" key="2">
    <source>
        <dbReference type="SMART" id="SM00829"/>
    </source>
</evidence>
<dbReference type="Proteomes" id="UP001498476">
    <property type="component" value="Unassembled WGS sequence"/>
</dbReference>
<accession>A0ABR1H5G0</accession>
<dbReference type="InterPro" id="IPR036291">
    <property type="entry name" value="NAD(P)-bd_dom_sf"/>
</dbReference>
<organism evidence="3 4">
    <name type="scientific">Neonectria punicea</name>
    <dbReference type="NCBI Taxonomy" id="979145"/>
    <lineage>
        <taxon>Eukaryota</taxon>
        <taxon>Fungi</taxon>
        <taxon>Dikarya</taxon>
        <taxon>Ascomycota</taxon>
        <taxon>Pezizomycotina</taxon>
        <taxon>Sordariomycetes</taxon>
        <taxon>Hypocreomycetidae</taxon>
        <taxon>Hypocreales</taxon>
        <taxon>Nectriaceae</taxon>
        <taxon>Neonectria</taxon>
    </lineage>
</organism>
<dbReference type="CDD" id="cd05289">
    <property type="entry name" value="MDR_like_2"/>
    <property type="match status" value="1"/>
</dbReference>
<dbReference type="InterPro" id="IPR011032">
    <property type="entry name" value="GroES-like_sf"/>
</dbReference>
<proteinExistence type="predicted"/>
<comment type="caution">
    <text evidence="3">The sequence shown here is derived from an EMBL/GenBank/DDBJ whole genome shotgun (WGS) entry which is preliminary data.</text>
</comment>
<dbReference type="PANTHER" id="PTHR44573">
    <property type="entry name" value="NADPH-DEPENDENT ALKENAL/ONE OXIDOREDUCTASE, CHLOROPLASTIC"/>
    <property type="match status" value="1"/>
</dbReference>
<evidence type="ECO:0000313" key="3">
    <source>
        <dbReference type="EMBL" id="KAK7416338.1"/>
    </source>
</evidence>